<protein>
    <submittedName>
        <fullName evidence="1">Uncharacterized protein</fullName>
    </submittedName>
</protein>
<dbReference type="EMBL" id="AENN01000017">
    <property type="protein sequence ID" value="EFR30822.1"/>
    <property type="molecule type" value="Genomic_DNA"/>
</dbReference>
<dbReference type="Proteomes" id="UP000005990">
    <property type="component" value="Unassembled WGS sequence"/>
</dbReference>
<keyword evidence="2" id="KW-1185">Reference proteome</keyword>
<reference evidence="1 2" key="1">
    <citation type="submission" date="2010-10" db="EMBL/GenBank/DDBJ databases">
        <authorList>
            <person name="Durkin A.S."/>
            <person name="Madupu R."/>
            <person name="Torralba M."/>
            <person name="Gillis M."/>
            <person name="Methe B."/>
            <person name="Sutton G."/>
            <person name="Nelson K.E."/>
        </authorList>
    </citation>
    <scope>NUCLEOTIDE SEQUENCE [LARGE SCALE GENOMIC DNA]</scope>
    <source>
        <strain evidence="1 2">ACS-139-V-Col8</strain>
    </source>
</reference>
<evidence type="ECO:0000313" key="1">
    <source>
        <dbReference type="EMBL" id="EFR30822.1"/>
    </source>
</evidence>
<name>E4KQT2_9LACT</name>
<gene>
    <name evidence="1" type="ORF">HMPREF9257_0642</name>
</gene>
<comment type="caution">
    <text evidence="1">The sequence shown here is derived from an EMBL/GenBank/DDBJ whole genome shotgun (WGS) entry which is preliminary data.</text>
</comment>
<accession>E4KQT2</accession>
<organism evidence="1 2">
    <name type="scientific">Eremococcus coleocola ACS-139-V-Col8</name>
    <dbReference type="NCBI Taxonomy" id="908337"/>
    <lineage>
        <taxon>Bacteria</taxon>
        <taxon>Bacillati</taxon>
        <taxon>Bacillota</taxon>
        <taxon>Bacilli</taxon>
        <taxon>Lactobacillales</taxon>
        <taxon>Aerococcaceae</taxon>
        <taxon>Eremococcus</taxon>
    </lineage>
</organism>
<dbReference type="STRING" id="908337.HMPREF9257_0642"/>
<evidence type="ECO:0000313" key="2">
    <source>
        <dbReference type="Proteomes" id="UP000005990"/>
    </source>
</evidence>
<dbReference type="AlphaFoldDB" id="E4KQT2"/>
<sequence length="42" mass="4894">MLQQLNEDMSSTSFNNEAQQTTALHHMNFNIKKKDWAFLPSP</sequence>
<proteinExistence type="predicted"/>